<dbReference type="EMBL" id="DSZY01000014">
    <property type="protein sequence ID" value="HGU40207.1"/>
    <property type="molecule type" value="Genomic_DNA"/>
</dbReference>
<evidence type="ECO:0000256" key="6">
    <source>
        <dbReference type="ARBA" id="ARBA00022842"/>
    </source>
</evidence>
<evidence type="ECO:0000256" key="5">
    <source>
        <dbReference type="ARBA" id="ARBA00022801"/>
    </source>
</evidence>
<evidence type="ECO:0000313" key="9">
    <source>
        <dbReference type="EMBL" id="HGU40207.1"/>
    </source>
</evidence>
<dbReference type="Gene3D" id="3.90.1560.10">
    <property type="entry name" value="ComB-like"/>
    <property type="match status" value="1"/>
</dbReference>
<keyword evidence="6 8" id="KW-0460">Magnesium</keyword>
<dbReference type="InterPro" id="IPR036702">
    <property type="entry name" value="ComB-like_sf"/>
</dbReference>
<comment type="caution">
    <text evidence="9">The sequence shown here is derived from an EMBL/GenBank/DDBJ whole genome shotgun (WGS) entry which is preliminary data.</text>
</comment>
<evidence type="ECO:0000256" key="2">
    <source>
        <dbReference type="ARBA" id="ARBA00009997"/>
    </source>
</evidence>
<comment type="similarity">
    <text evidence="2 8">Belongs to the ComB family.</text>
</comment>
<dbReference type="GO" id="GO:0050545">
    <property type="term" value="F:sulfopyruvate decarboxylase activity"/>
    <property type="evidence" value="ECO:0007669"/>
    <property type="project" value="TreeGrafter"/>
</dbReference>
<evidence type="ECO:0000256" key="3">
    <source>
        <dbReference type="ARBA" id="ARBA00012953"/>
    </source>
</evidence>
<dbReference type="GO" id="GO:0000287">
    <property type="term" value="F:magnesium ion binding"/>
    <property type="evidence" value="ECO:0007669"/>
    <property type="project" value="UniProtKB-UniRule"/>
</dbReference>
<dbReference type="SUPFAM" id="SSF142823">
    <property type="entry name" value="ComB-like"/>
    <property type="match status" value="1"/>
</dbReference>
<comment type="catalytic activity">
    <reaction evidence="7 8">
        <text>(2R)-O-phospho-3-sulfolactate + H2O = (2R)-3-sulfolactate + phosphate</text>
        <dbReference type="Rhea" id="RHEA:23416"/>
        <dbReference type="ChEBI" id="CHEBI:15377"/>
        <dbReference type="ChEBI" id="CHEBI:15597"/>
        <dbReference type="ChEBI" id="CHEBI:43474"/>
        <dbReference type="ChEBI" id="CHEBI:58738"/>
        <dbReference type="EC" id="3.1.3.71"/>
    </reaction>
</comment>
<dbReference type="FunFam" id="3.90.1560.10:FF:000001">
    <property type="entry name" value="Probable 2-phosphosulfolactate phosphatase"/>
    <property type="match status" value="1"/>
</dbReference>
<sequence>MDVLLLPDMQPNFGLMYDCTAVVDVLRASTTIITAIANGAVEVIPVKSIEEALEHRAKGYLVCGERGGLKPQGFDLGNSPLEYTKERILGKKICITTSNGTRALLKAHTLSRHVYIGGFVNLSALVEKLAEFEKILILCSGNEGRVSFEDSLLAGAIVSRIASNYKTEVRAENVFLSDSALIVEKLWEKFGFPNLIGTHARKLIELGFTADVEFAKRVDYYPVVPEYSEGIVRGIFSNTLR</sequence>
<evidence type="ECO:0000256" key="4">
    <source>
        <dbReference type="ARBA" id="ARBA00021948"/>
    </source>
</evidence>
<dbReference type="InterPro" id="IPR005238">
    <property type="entry name" value="ComB-like"/>
</dbReference>
<dbReference type="AlphaFoldDB" id="A0A7C4VTJ7"/>
<dbReference type="Pfam" id="PF04029">
    <property type="entry name" value="2-ph_phosp"/>
    <property type="match status" value="1"/>
</dbReference>
<gene>
    <name evidence="8" type="primary">comB</name>
    <name evidence="9" type="ORF">ENT77_03305</name>
</gene>
<evidence type="ECO:0000256" key="7">
    <source>
        <dbReference type="ARBA" id="ARBA00033711"/>
    </source>
</evidence>
<protein>
    <recommendedName>
        <fullName evidence="4 8">Probable 2-phosphosulfolactate phosphatase</fullName>
        <ecNumber evidence="3 8">3.1.3.71</ecNumber>
    </recommendedName>
</protein>
<accession>A0A7C4VTJ7</accession>
<evidence type="ECO:0000256" key="8">
    <source>
        <dbReference type="HAMAP-Rule" id="MF_00490"/>
    </source>
</evidence>
<organism evidence="9">
    <name type="scientific">Fervidobacterium thailandense</name>
    <dbReference type="NCBI Taxonomy" id="1008305"/>
    <lineage>
        <taxon>Bacteria</taxon>
        <taxon>Thermotogati</taxon>
        <taxon>Thermotogota</taxon>
        <taxon>Thermotogae</taxon>
        <taxon>Thermotogales</taxon>
        <taxon>Fervidobacteriaceae</taxon>
        <taxon>Fervidobacterium</taxon>
    </lineage>
</organism>
<dbReference type="PANTHER" id="PTHR37311">
    <property type="entry name" value="2-PHOSPHOSULFOLACTATE PHOSPHATASE-RELATED"/>
    <property type="match status" value="1"/>
</dbReference>
<reference evidence="9" key="1">
    <citation type="journal article" date="2020" name="mSystems">
        <title>Genome- and Community-Level Interaction Insights into Carbon Utilization and Element Cycling Functions of Hydrothermarchaeota in Hydrothermal Sediment.</title>
        <authorList>
            <person name="Zhou Z."/>
            <person name="Liu Y."/>
            <person name="Xu W."/>
            <person name="Pan J."/>
            <person name="Luo Z.H."/>
            <person name="Li M."/>
        </authorList>
    </citation>
    <scope>NUCLEOTIDE SEQUENCE [LARGE SCALE GENOMIC DNA]</scope>
    <source>
        <strain evidence="9">SpSt-609</strain>
    </source>
</reference>
<dbReference type="EC" id="3.1.3.71" evidence="3 8"/>
<dbReference type="GO" id="GO:0050532">
    <property type="term" value="F:2-phosphosulfolactate phosphatase activity"/>
    <property type="evidence" value="ECO:0007669"/>
    <property type="project" value="UniProtKB-UniRule"/>
</dbReference>
<comment type="cofactor">
    <cofactor evidence="1 8">
        <name>Mg(2+)</name>
        <dbReference type="ChEBI" id="CHEBI:18420"/>
    </cofactor>
</comment>
<keyword evidence="5 8" id="KW-0378">Hydrolase</keyword>
<evidence type="ECO:0000256" key="1">
    <source>
        <dbReference type="ARBA" id="ARBA00001946"/>
    </source>
</evidence>
<dbReference type="HAMAP" id="MF_00490">
    <property type="entry name" value="ComB"/>
    <property type="match status" value="1"/>
</dbReference>
<name>A0A7C4VTJ7_9BACT</name>
<proteinExistence type="inferred from homology"/>
<dbReference type="PANTHER" id="PTHR37311:SF1">
    <property type="entry name" value="2-PHOSPHOSULFOLACTATE PHOSPHATASE-RELATED"/>
    <property type="match status" value="1"/>
</dbReference>